<dbReference type="EMBL" id="KB822719">
    <property type="protein sequence ID" value="ETN41763.1"/>
    <property type="molecule type" value="Genomic_DNA"/>
</dbReference>
<dbReference type="SUPFAM" id="SSF103473">
    <property type="entry name" value="MFS general substrate transporter"/>
    <property type="match status" value="1"/>
</dbReference>
<dbReference type="GO" id="GO:0005886">
    <property type="term" value="C:plasma membrane"/>
    <property type="evidence" value="ECO:0007669"/>
    <property type="project" value="TreeGrafter"/>
</dbReference>
<feature type="transmembrane region" description="Helical" evidence="7">
    <location>
        <begin position="305"/>
        <end position="328"/>
    </location>
</feature>
<feature type="transmembrane region" description="Helical" evidence="7">
    <location>
        <begin position="177"/>
        <end position="195"/>
    </location>
</feature>
<feature type="compositionally biased region" description="Low complexity" evidence="6">
    <location>
        <begin position="33"/>
        <end position="47"/>
    </location>
</feature>
<evidence type="ECO:0000256" key="5">
    <source>
        <dbReference type="ARBA" id="ARBA00023136"/>
    </source>
</evidence>
<gene>
    <name evidence="9" type="ORF">HMPREF1541_03700</name>
</gene>
<evidence type="ECO:0000259" key="8">
    <source>
        <dbReference type="PROSITE" id="PS50850"/>
    </source>
</evidence>
<dbReference type="eggNOG" id="ENOG502SKQ5">
    <property type="taxonomic scope" value="Eukaryota"/>
</dbReference>
<proteinExistence type="predicted"/>
<dbReference type="HOGENOM" id="CLU_000960_25_2_1"/>
<evidence type="ECO:0000313" key="10">
    <source>
        <dbReference type="Proteomes" id="UP000030752"/>
    </source>
</evidence>
<evidence type="ECO:0000256" key="2">
    <source>
        <dbReference type="ARBA" id="ARBA00022448"/>
    </source>
</evidence>
<feature type="transmembrane region" description="Helical" evidence="7">
    <location>
        <begin position="375"/>
        <end position="399"/>
    </location>
</feature>
<feature type="transmembrane region" description="Helical" evidence="7">
    <location>
        <begin position="469"/>
        <end position="490"/>
    </location>
</feature>
<keyword evidence="3 7" id="KW-0812">Transmembrane</keyword>
<feature type="transmembrane region" description="Helical" evidence="7">
    <location>
        <begin position="264"/>
        <end position="285"/>
    </location>
</feature>
<dbReference type="Gene3D" id="1.20.1250.20">
    <property type="entry name" value="MFS general substrate transporter like domains"/>
    <property type="match status" value="1"/>
</dbReference>
<dbReference type="GO" id="GO:0022857">
    <property type="term" value="F:transmembrane transporter activity"/>
    <property type="evidence" value="ECO:0007669"/>
    <property type="project" value="InterPro"/>
</dbReference>
<dbReference type="InParanoid" id="W2S126"/>
<dbReference type="Proteomes" id="UP000030752">
    <property type="component" value="Unassembled WGS sequence"/>
</dbReference>
<reference evidence="9 10" key="1">
    <citation type="submission" date="2013-03" db="EMBL/GenBank/DDBJ databases">
        <title>The Genome Sequence of Phialophora europaea CBS 101466.</title>
        <authorList>
            <consortium name="The Broad Institute Genomics Platform"/>
            <person name="Cuomo C."/>
            <person name="de Hoog S."/>
            <person name="Gorbushina A."/>
            <person name="Walker B."/>
            <person name="Young S.K."/>
            <person name="Zeng Q."/>
            <person name="Gargeya S."/>
            <person name="Fitzgerald M."/>
            <person name="Haas B."/>
            <person name="Abouelleil A."/>
            <person name="Allen A.W."/>
            <person name="Alvarado L."/>
            <person name="Arachchi H.M."/>
            <person name="Berlin A.M."/>
            <person name="Chapman S.B."/>
            <person name="Gainer-Dewar J."/>
            <person name="Goldberg J."/>
            <person name="Griggs A."/>
            <person name="Gujja S."/>
            <person name="Hansen M."/>
            <person name="Howarth C."/>
            <person name="Imamovic A."/>
            <person name="Ireland A."/>
            <person name="Larimer J."/>
            <person name="McCowan C."/>
            <person name="Murphy C."/>
            <person name="Pearson M."/>
            <person name="Poon T.W."/>
            <person name="Priest M."/>
            <person name="Roberts A."/>
            <person name="Saif S."/>
            <person name="Shea T."/>
            <person name="Sisk P."/>
            <person name="Sykes S."/>
            <person name="Wortman J."/>
            <person name="Nusbaum C."/>
            <person name="Birren B."/>
        </authorList>
    </citation>
    <scope>NUCLEOTIDE SEQUENCE [LARGE SCALE GENOMIC DNA]</scope>
    <source>
        <strain evidence="9 10">CBS 101466</strain>
    </source>
</reference>
<feature type="region of interest" description="Disordered" evidence="6">
    <location>
        <begin position="1"/>
        <end position="100"/>
    </location>
</feature>
<evidence type="ECO:0000256" key="6">
    <source>
        <dbReference type="SAM" id="MobiDB-lite"/>
    </source>
</evidence>
<keyword evidence="5 7" id="KW-0472">Membrane</keyword>
<feature type="transmembrane region" description="Helical" evidence="7">
    <location>
        <begin position="502"/>
        <end position="524"/>
    </location>
</feature>
<feature type="domain" description="Major facilitator superfamily (MFS) profile" evidence="8">
    <location>
        <begin position="112"/>
        <end position="580"/>
    </location>
</feature>
<feature type="transmembrane region" description="Helical" evidence="7">
    <location>
        <begin position="444"/>
        <end position="463"/>
    </location>
</feature>
<dbReference type="RefSeq" id="XP_008716272.1">
    <property type="nucleotide sequence ID" value="XM_008718050.1"/>
</dbReference>
<dbReference type="InterPro" id="IPR010573">
    <property type="entry name" value="MFS_Str1/Tri12-like"/>
</dbReference>
<keyword evidence="4 7" id="KW-1133">Transmembrane helix</keyword>
<feature type="transmembrane region" description="Helical" evidence="7">
    <location>
        <begin position="147"/>
        <end position="165"/>
    </location>
</feature>
<dbReference type="VEuPathDB" id="FungiDB:HMPREF1541_03700"/>
<feature type="transmembrane region" description="Helical" evidence="7">
    <location>
        <begin position="411"/>
        <end position="432"/>
    </location>
</feature>
<keyword evidence="10" id="KW-1185">Reference proteome</keyword>
<sequence>MAGQQDVEAAPGSQGGESEVVQLPEPRSSTTESPHASAPAAAPAASSQDQNEKTLSPAAAEKVDEVVPNGNSNGNSFIEPSSSASPSEKRSLNNDGNGDEPEPVVSLKVWIVAVILSCGYGLSFWPIPVVAAIGVPLATDLGDPTGYVWWIPAWTVSITVSFMIFGPNTDLLGRRWFLVLGNLVTTVGHIVVATAKNTNQVTAGLAISGFGGACCQMAAFALPELLPNKWRHIGVVIADLVVYAAVIVAPVTARYGYEFNQWEWNFWGCTIFQFLSFVGLLLLYFPPARPNGLPIATVIREIDYLGIVLFTIGAVPVLVGIVYAGLFPSDDPHVVANLVVGFFFLICFSLWETFGKLKHPLAPTHIFTSSWGRDFTAPAIALGVVNMFYYSSSIVWPLMIQNFYTNGGADWEYGVILSLPQGFGIFFGAMLLTCLGSRIKNWQWQLTGAVFIMVLFGSLLGMVTPDNKGLMTAFLFLSQTGFGWALYLAIAITQMGVEQKDLGIAGGVSGTFRFAAGAIATAVYTTVLNNKVAEETANLVPPAALGAGLEETDLAGLFEVLGTPAFATEYGSEVVLAVTEAMNEVYCRGIFLVAMVSLAFGIVGLVACALCKDVDAKMNNKIEVYLENTNLADRNKYH</sequence>
<dbReference type="GeneID" id="19971039"/>
<name>W2S126_CYPE1</name>
<comment type="subcellular location">
    <subcellularLocation>
        <location evidence="1">Membrane</location>
        <topology evidence="1">Multi-pass membrane protein</topology>
    </subcellularLocation>
</comment>
<dbReference type="PANTHER" id="PTHR23501:SF195">
    <property type="entry name" value="PEP5"/>
    <property type="match status" value="1"/>
</dbReference>
<dbReference type="InterPro" id="IPR036259">
    <property type="entry name" value="MFS_trans_sf"/>
</dbReference>
<keyword evidence="2" id="KW-0813">Transport</keyword>
<dbReference type="Pfam" id="PF06609">
    <property type="entry name" value="TRI12"/>
    <property type="match status" value="1"/>
</dbReference>
<dbReference type="OrthoDB" id="4139357at2759"/>
<dbReference type="AlphaFoldDB" id="W2S126"/>
<dbReference type="PANTHER" id="PTHR23501">
    <property type="entry name" value="MAJOR FACILITATOR SUPERFAMILY"/>
    <property type="match status" value="1"/>
</dbReference>
<feature type="transmembrane region" description="Helical" evidence="7">
    <location>
        <begin position="334"/>
        <end position="354"/>
    </location>
</feature>
<evidence type="ECO:0000256" key="1">
    <source>
        <dbReference type="ARBA" id="ARBA00004141"/>
    </source>
</evidence>
<dbReference type="PROSITE" id="PS50850">
    <property type="entry name" value="MFS"/>
    <property type="match status" value="1"/>
</dbReference>
<evidence type="ECO:0000256" key="3">
    <source>
        <dbReference type="ARBA" id="ARBA00022692"/>
    </source>
</evidence>
<feature type="compositionally biased region" description="Low complexity" evidence="6">
    <location>
        <begin position="76"/>
        <end position="86"/>
    </location>
</feature>
<protein>
    <recommendedName>
        <fullName evidence="8">Major facilitator superfamily (MFS) profile domain-containing protein</fullName>
    </recommendedName>
</protein>
<organism evidence="9 10">
    <name type="scientific">Cyphellophora europaea (strain CBS 101466)</name>
    <name type="common">Phialophora europaea</name>
    <dbReference type="NCBI Taxonomy" id="1220924"/>
    <lineage>
        <taxon>Eukaryota</taxon>
        <taxon>Fungi</taxon>
        <taxon>Dikarya</taxon>
        <taxon>Ascomycota</taxon>
        <taxon>Pezizomycotina</taxon>
        <taxon>Eurotiomycetes</taxon>
        <taxon>Chaetothyriomycetidae</taxon>
        <taxon>Chaetothyriales</taxon>
        <taxon>Cyphellophoraceae</taxon>
        <taxon>Cyphellophora</taxon>
    </lineage>
</organism>
<evidence type="ECO:0000256" key="4">
    <source>
        <dbReference type="ARBA" id="ARBA00022989"/>
    </source>
</evidence>
<dbReference type="InterPro" id="IPR020846">
    <property type="entry name" value="MFS_dom"/>
</dbReference>
<feature type="transmembrane region" description="Helical" evidence="7">
    <location>
        <begin position="233"/>
        <end position="252"/>
    </location>
</feature>
<feature type="transmembrane region" description="Helical" evidence="7">
    <location>
        <begin position="109"/>
        <end position="135"/>
    </location>
</feature>
<evidence type="ECO:0000313" key="9">
    <source>
        <dbReference type="EMBL" id="ETN41763.1"/>
    </source>
</evidence>
<feature type="transmembrane region" description="Helical" evidence="7">
    <location>
        <begin position="201"/>
        <end position="221"/>
    </location>
</feature>
<feature type="transmembrane region" description="Helical" evidence="7">
    <location>
        <begin position="590"/>
        <end position="611"/>
    </location>
</feature>
<evidence type="ECO:0000256" key="7">
    <source>
        <dbReference type="SAM" id="Phobius"/>
    </source>
</evidence>
<accession>W2S126</accession>